<dbReference type="Pfam" id="PF00903">
    <property type="entry name" value="Glyoxalase"/>
    <property type="match status" value="1"/>
</dbReference>
<dbReference type="PROSITE" id="PS51819">
    <property type="entry name" value="VOC"/>
    <property type="match status" value="1"/>
</dbReference>
<dbReference type="PANTHER" id="PTHR21366:SF22">
    <property type="entry name" value="VOC DOMAIN-CONTAINING PROTEIN"/>
    <property type="match status" value="1"/>
</dbReference>
<name>A0A2S9Q801_9HYPH</name>
<dbReference type="InterPro" id="IPR037523">
    <property type="entry name" value="VOC_core"/>
</dbReference>
<evidence type="ECO:0000313" key="2">
    <source>
        <dbReference type="EMBL" id="PRH85440.1"/>
    </source>
</evidence>
<dbReference type="PANTHER" id="PTHR21366">
    <property type="entry name" value="GLYOXALASE FAMILY PROTEIN"/>
    <property type="match status" value="1"/>
</dbReference>
<accession>A0A2S9Q801</accession>
<dbReference type="Proteomes" id="UP000237682">
    <property type="component" value="Unassembled WGS sequence"/>
</dbReference>
<dbReference type="Gene3D" id="3.10.180.10">
    <property type="entry name" value="2,3-Dihydroxybiphenyl 1,2-Dioxygenase, domain 1"/>
    <property type="match status" value="1"/>
</dbReference>
<gene>
    <name evidence="2" type="ORF">C5L14_20845</name>
</gene>
<feature type="domain" description="VOC" evidence="1">
    <location>
        <begin position="2"/>
        <end position="125"/>
    </location>
</feature>
<keyword evidence="3" id="KW-1185">Reference proteome</keyword>
<comment type="caution">
    <text evidence="2">The sequence shown here is derived from an EMBL/GenBank/DDBJ whole genome shotgun (WGS) entry which is preliminary data.</text>
</comment>
<dbReference type="InterPro" id="IPR004360">
    <property type="entry name" value="Glyas_Fos-R_dOase_dom"/>
</dbReference>
<dbReference type="AlphaFoldDB" id="A0A2S9Q801"/>
<dbReference type="OrthoDB" id="9798430at2"/>
<protein>
    <submittedName>
        <fullName evidence="2">Glyoxalase</fullName>
    </submittedName>
</protein>
<dbReference type="InterPro" id="IPR050383">
    <property type="entry name" value="GlyoxalaseI/FosfomycinResist"/>
</dbReference>
<evidence type="ECO:0000313" key="3">
    <source>
        <dbReference type="Proteomes" id="UP000237682"/>
    </source>
</evidence>
<dbReference type="RefSeq" id="WP_105864000.1">
    <property type="nucleotide sequence ID" value="NZ_PUEJ01000008.1"/>
</dbReference>
<organism evidence="2 3">
    <name type="scientific">Labrys okinawensis</name>
    <dbReference type="NCBI Taxonomy" id="346911"/>
    <lineage>
        <taxon>Bacteria</taxon>
        <taxon>Pseudomonadati</taxon>
        <taxon>Pseudomonadota</taxon>
        <taxon>Alphaproteobacteria</taxon>
        <taxon>Hyphomicrobiales</taxon>
        <taxon>Xanthobacteraceae</taxon>
        <taxon>Labrys</taxon>
    </lineage>
</organism>
<reference evidence="2 3" key="1">
    <citation type="submission" date="2018-02" db="EMBL/GenBank/DDBJ databases">
        <title>Whole genome sequencing of endophytic bacterium.</title>
        <authorList>
            <person name="Eedara R."/>
            <person name="Podile A.R."/>
        </authorList>
    </citation>
    <scope>NUCLEOTIDE SEQUENCE [LARGE SCALE GENOMIC DNA]</scope>
    <source>
        <strain evidence="2 3">RP1T</strain>
    </source>
</reference>
<sequence>MKLGYVVQYVRDVVETSAFYKQAFGLETRFIAEGQFAELVTGETALCFADESFVTDMTGPFQPNRPDAPPAGMEIALVVDDVEIAYKKALFAGAQAVSPPAQKPWGQIVAYVRDNNGCLVEICTKVVV</sequence>
<proteinExistence type="predicted"/>
<dbReference type="EMBL" id="PUEJ01000008">
    <property type="protein sequence ID" value="PRH85440.1"/>
    <property type="molecule type" value="Genomic_DNA"/>
</dbReference>
<evidence type="ECO:0000259" key="1">
    <source>
        <dbReference type="PROSITE" id="PS51819"/>
    </source>
</evidence>
<dbReference type="InterPro" id="IPR029068">
    <property type="entry name" value="Glyas_Bleomycin-R_OHBP_Dase"/>
</dbReference>
<dbReference type="SUPFAM" id="SSF54593">
    <property type="entry name" value="Glyoxalase/Bleomycin resistance protein/Dihydroxybiphenyl dioxygenase"/>
    <property type="match status" value="1"/>
</dbReference>